<feature type="transmembrane region" description="Helical" evidence="1">
    <location>
        <begin position="59"/>
        <end position="78"/>
    </location>
</feature>
<keyword evidence="3" id="KW-1185">Reference proteome</keyword>
<organism evidence="2 3">
    <name type="scientific">Poritiphilus flavus</name>
    <dbReference type="NCBI Taxonomy" id="2697053"/>
    <lineage>
        <taxon>Bacteria</taxon>
        <taxon>Pseudomonadati</taxon>
        <taxon>Bacteroidota</taxon>
        <taxon>Flavobacteriia</taxon>
        <taxon>Flavobacteriales</taxon>
        <taxon>Flavobacteriaceae</taxon>
        <taxon>Poritiphilus</taxon>
    </lineage>
</organism>
<keyword evidence="1" id="KW-1133">Transmembrane helix</keyword>
<feature type="transmembrane region" description="Helical" evidence="1">
    <location>
        <begin position="35"/>
        <end position="53"/>
    </location>
</feature>
<proteinExistence type="predicted"/>
<keyword evidence="1" id="KW-0812">Transmembrane</keyword>
<evidence type="ECO:0000313" key="3">
    <source>
        <dbReference type="Proteomes" id="UP000475249"/>
    </source>
</evidence>
<dbReference type="Proteomes" id="UP000475249">
    <property type="component" value="Unassembled WGS sequence"/>
</dbReference>
<sequence>MIANTVKGSASKTVRTEGLSDAKNKKARIAIRQEARNLILAAIFFAALIILSLSQGNLFLDKILIVSCIVFGLLLLKAKFSNSPNLK</sequence>
<dbReference type="AlphaFoldDB" id="A0A6L9EDH2"/>
<reference evidence="2 3" key="1">
    <citation type="submission" date="2020-01" db="EMBL/GenBank/DDBJ databases">
        <title>Bacteria diversity of Porities sp.</title>
        <authorList>
            <person name="Wang G."/>
        </authorList>
    </citation>
    <scope>NUCLEOTIDE SEQUENCE [LARGE SCALE GENOMIC DNA]</scope>
    <source>
        <strain evidence="2 3">R33</strain>
    </source>
</reference>
<keyword evidence="1" id="KW-0472">Membrane</keyword>
<gene>
    <name evidence="2" type="ORF">GTQ38_11755</name>
</gene>
<evidence type="ECO:0000313" key="2">
    <source>
        <dbReference type="EMBL" id="NAS12682.1"/>
    </source>
</evidence>
<dbReference type="RefSeq" id="WP_161435712.1">
    <property type="nucleotide sequence ID" value="NZ_WXYO01000005.1"/>
</dbReference>
<accession>A0A6L9EDH2</accession>
<comment type="caution">
    <text evidence="2">The sequence shown here is derived from an EMBL/GenBank/DDBJ whole genome shotgun (WGS) entry which is preliminary data.</text>
</comment>
<protein>
    <submittedName>
        <fullName evidence="2">Uncharacterized protein</fullName>
    </submittedName>
</protein>
<name>A0A6L9EDH2_9FLAO</name>
<evidence type="ECO:0000256" key="1">
    <source>
        <dbReference type="SAM" id="Phobius"/>
    </source>
</evidence>
<dbReference type="EMBL" id="WXYO01000005">
    <property type="protein sequence ID" value="NAS12682.1"/>
    <property type="molecule type" value="Genomic_DNA"/>
</dbReference>